<dbReference type="PROSITE" id="PS51456">
    <property type="entry name" value="MYOSIN_MOTOR"/>
    <property type="match status" value="1"/>
</dbReference>
<dbReference type="Proteomes" id="UP000019132">
    <property type="component" value="Unassembled WGS sequence"/>
</dbReference>
<evidence type="ECO:0000256" key="8">
    <source>
        <dbReference type="ARBA" id="ARBA00023203"/>
    </source>
</evidence>
<dbReference type="EMBL" id="GL376623">
    <property type="status" value="NOT_ANNOTATED_CDS"/>
    <property type="molecule type" value="Genomic_DNA"/>
</dbReference>
<evidence type="ECO:0000256" key="11">
    <source>
        <dbReference type="SAM" id="Coils"/>
    </source>
</evidence>
<keyword evidence="6 10" id="KW-0518">Myosin</keyword>
<dbReference type="PRINTS" id="PR00193">
    <property type="entry name" value="MYOSINHEAVY"/>
</dbReference>
<evidence type="ECO:0000256" key="6">
    <source>
        <dbReference type="ARBA" id="ARBA00023123"/>
    </source>
</evidence>
<dbReference type="FunCoup" id="K3WZ37">
    <property type="interactions" value="9"/>
</dbReference>
<dbReference type="Gene3D" id="6.20.240.20">
    <property type="match status" value="1"/>
</dbReference>
<dbReference type="Gene3D" id="1.20.5.190">
    <property type="match status" value="1"/>
</dbReference>
<evidence type="ECO:0000259" key="13">
    <source>
        <dbReference type="PROSITE" id="PS50178"/>
    </source>
</evidence>
<keyword evidence="5 10" id="KW-0067">ATP-binding</keyword>
<dbReference type="VEuPathDB" id="FungiDB:PYU1_G010216"/>
<dbReference type="EnsemblProtists" id="PYU1_T010236">
    <property type="protein sequence ID" value="PYU1_T010236"/>
    <property type="gene ID" value="PYU1_G010216"/>
</dbReference>
<keyword evidence="16" id="KW-1185">Reference proteome</keyword>
<feature type="coiled-coil region" evidence="11">
    <location>
        <begin position="1191"/>
        <end position="1218"/>
    </location>
</feature>
<dbReference type="eggNOG" id="KOG0160">
    <property type="taxonomic scope" value="Eukaryota"/>
</dbReference>
<dbReference type="InterPro" id="IPR017455">
    <property type="entry name" value="Znf_FYVE-rel"/>
</dbReference>
<dbReference type="OMA" id="FPNNRAC"/>
<keyword evidence="4" id="KW-0862">Zinc</keyword>
<feature type="region of interest" description="Disordered" evidence="12">
    <location>
        <begin position="1067"/>
        <end position="1106"/>
    </location>
</feature>
<organism evidence="15 16">
    <name type="scientific">Globisporangium ultimum (strain ATCC 200006 / CBS 805.95 / DAOM BR144)</name>
    <name type="common">Pythium ultimum</name>
    <dbReference type="NCBI Taxonomy" id="431595"/>
    <lineage>
        <taxon>Eukaryota</taxon>
        <taxon>Sar</taxon>
        <taxon>Stramenopiles</taxon>
        <taxon>Oomycota</taxon>
        <taxon>Peronosporomycetes</taxon>
        <taxon>Pythiales</taxon>
        <taxon>Pythiaceae</taxon>
        <taxon>Globisporangium</taxon>
    </lineage>
</organism>
<dbReference type="Gene3D" id="1.10.10.820">
    <property type="match status" value="1"/>
</dbReference>
<dbReference type="InterPro" id="IPR000306">
    <property type="entry name" value="Znf_FYVE"/>
</dbReference>
<reference evidence="15" key="3">
    <citation type="submission" date="2015-02" db="UniProtKB">
        <authorList>
            <consortium name="EnsemblProtists"/>
        </authorList>
    </citation>
    <scope>IDENTIFICATION</scope>
    <source>
        <strain evidence="15">DAOM BR144</strain>
    </source>
</reference>
<dbReference type="Gene3D" id="1.20.120.720">
    <property type="entry name" value="Myosin VI head, motor domain, U50 subdomain"/>
    <property type="match status" value="1"/>
</dbReference>
<dbReference type="STRING" id="431595.K3WZ37"/>
<evidence type="ECO:0000256" key="2">
    <source>
        <dbReference type="ARBA" id="ARBA00022741"/>
    </source>
</evidence>
<evidence type="ECO:0000256" key="12">
    <source>
        <dbReference type="SAM" id="MobiDB-lite"/>
    </source>
</evidence>
<evidence type="ECO:0008006" key="17">
    <source>
        <dbReference type="Google" id="ProtNLM"/>
    </source>
</evidence>
<keyword evidence="1" id="KW-0479">Metal-binding</keyword>
<dbReference type="InterPro" id="IPR000048">
    <property type="entry name" value="IQ_motif_EF-hand-BS"/>
</dbReference>
<evidence type="ECO:0000313" key="16">
    <source>
        <dbReference type="Proteomes" id="UP000019132"/>
    </source>
</evidence>
<dbReference type="PANTHER" id="PTHR13140:SF845">
    <property type="entry name" value="MYOSIN-LIKE PROTEIN"/>
    <property type="match status" value="1"/>
</dbReference>
<feature type="domain" description="FYVE-type" evidence="13">
    <location>
        <begin position="1415"/>
        <end position="1475"/>
    </location>
</feature>
<dbReference type="HOGENOM" id="CLU_000192_7_11_1"/>
<feature type="region of interest" description="Actin-binding" evidence="10">
    <location>
        <begin position="749"/>
        <end position="771"/>
    </location>
</feature>
<dbReference type="InterPro" id="IPR036961">
    <property type="entry name" value="Kinesin_motor_dom_sf"/>
</dbReference>
<dbReference type="GO" id="GO:0005737">
    <property type="term" value="C:cytoplasm"/>
    <property type="evidence" value="ECO:0007669"/>
    <property type="project" value="TreeGrafter"/>
</dbReference>
<dbReference type="CDD" id="cd00124">
    <property type="entry name" value="MYSc"/>
    <property type="match status" value="1"/>
</dbReference>
<dbReference type="InterPro" id="IPR027417">
    <property type="entry name" value="P-loop_NTPase"/>
</dbReference>
<dbReference type="GO" id="GO:0000146">
    <property type="term" value="F:microfilament motor activity"/>
    <property type="evidence" value="ECO:0007669"/>
    <property type="project" value="TreeGrafter"/>
</dbReference>
<dbReference type="InterPro" id="IPR001609">
    <property type="entry name" value="Myosin_head_motor_dom-like"/>
</dbReference>
<dbReference type="GO" id="GO:0005524">
    <property type="term" value="F:ATP binding"/>
    <property type="evidence" value="ECO:0007669"/>
    <property type="project" value="UniProtKB-UniRule"/>
</dbReference>
<dbReference type="GO" id="GO:0007015">
    <property type="term" value="P:actin filament organization"/>
    <property type="evidence" value="ECO:0007669"/>
    <property type="project" value="TreeGrafter"/>
</dbReference>
<reference evidence="16" key="2">
    <citation type="submission" date="2010-04" db="EMBL/GenBank/DDBJ databases">
        <authorList>
            <person name="Buell R."/>
            <person name="Hamilton J."/>
            <person name="Hostetler J."/>
        </authorList>
    </citation>
    <scope>NUCLEOTIDE SEQUENCE [LARGE SCALE GENOMIC DNA]</scope>
    <source>
        <strain evidence="16">DAOM:BR144</strain>
    </source>
</reference>
<feature type="region of interest" description="Disordered" evidence="12">
    <location>
        <begin position="1362"/>
        <end position="1402"/>
    </location>
</feature>
<keyword evidence="2 10" id="KW-0547">Nucleotide-binding</keyword>
<sequence>MDVGVRVWVPDQAQVWASARIIRVSRGPDGGNAIRAVSVRLDDPSDNNTDSGAWSEQLATSSAAAPSPSKCREVALVLKASSGECENVLLQNQGEEQDQADLVTLPHLHEASILNSLRLRYERDVIYTRIGEILISINPFKKLPQLYGRAILDGHHVLDDTPLQASEPHLYGIAKAAYVDMVRNARNQSILISGESGAGKTEATKIMMKYYATTCSASSAANSSPPTSTSSTASIDSAKAKATTSIESQVLQSNPILEAFGNARTTRNDNSSRFGKFIELQFENSNNDQHTIAGARIRTYLLEKIRVIKQSENERNFHIFYELLAAAKSAMVSQNNSNAESMTLKAKMIASWQLLDVTQFRLVNQSDCYTRRDNVVDATQFEKTCRAMHLIGMSETEVANVLEIVAAMLHMGNIDFSETQSQQNDNVLEAHIADGNSSDVRHFAMAAKLLRVSPDQLENALTTRQLHTSNETLVVRMDAAHAVSTRNALVMECYRLLFDWLVGRINNKIRRQQNQSGVSPKSDFIGLLDIFGFEDMAVNSFEQLCINYANEALQHQFNEYVFAEEQRLYRDEGIAWTFVDFPNNIACLELFEKKPIGIFSLTDQECLFPQGTDRALVAKYYGEFHKKAAHPHFHATAGFLRQTHFIVAHYAGKVTYTAEGFLAKNKDSFCESAAQLLSSSSSPLIQSLAAVGGVAANENVVTPGDLTTATDASAVMSPMKAPSSNRVVIRRAKSSIAAISVGTQFKMQLNELMEIIRSTTPHYVRCIKPNDRNVCDDFGCARVVEQLRSGGVLEAVRVARAGFPVRMSHQQFLDRYQRILLCEKSVSLTKQQRPVAIRLDESLRKYARMIHGEDTKLMAPEGVSLGKTRVFFRRQPYEKLENYRSHVLKQSVVVLQKFCRMYQQRNRYQRIRKLVLKLQAQHRGRRARDFVHWVRQTMKATFLQKQIRAFCARRRFLQFRHAVLRLQCQSRRRVAARCVQKLREMRAAIRITTAWRCASAAKKYKHFRSAVIALQCAERMRVAKKQLWELRQESKNVAKLKEDNMQLKDELAQLKQQLEAMRSIIQQPTVQQQQQPTVQQQQPVADESEPQQEVSPLSPTHKVLTPEKKPQERFLHDNGNPNAADDGFVALRSRRLSFPAQVEGSAQKPPIGASPEALVQFQRSSRAKVGRRRSLTDAAYTPGAAERRHSLDLWRAQQEQAEEEVRQLKDELKASAMSATQLDDEERERVMRKLVASQIKAKTMRLQLNPSSSAFPEAVPEYDNCGDNNGDDDDDDETRSELHWNEYDDDGDSSDDATPASRRAGRRRSHTVEDASFTRGGRQLYAAPVTVSKIYGRSPWNARNSTPLPSDKYSRGLAAYFEDDRNDDDDDDDDTDSLHRPTRSASLDFRPRSSSSASTWRSTFSITGPSALPRWSKDSICKECHCKFSVLTRRHHCRCCGHSFCFEHSTRKLLLPEMGYTERQRVCDECFEMHMFTDERTMMIPLSPEQRYSLGSSAPGVFPIAPMPKPGFAKSDAEVVHVSKA</sequence>
<dbReference type="Gene3D" id="3.30.40.10">
    <property type="entry name" value="Zinc/RING finger domain, C3HC4 (zinc finger)"/>
    <property type="match status" value="1"/>
</dbReference>
<dbReference type="eggNOG" id="KOG1818">
    <property type="taxonomic scope" value="Eukaryota"/>
</dbReference>
<feature type="compositionally biased region" description="Low complexity" evidence="12">
    <location>
        <begin position="1384"/>
        <end position="1402"/>
    </location>
</feature>
<dbReference type="Gene3D" id="1.20.58.530">
    <property type="match status" value="1"/>
</dbReference>
<feature type="compositionally biased region" description="Acidic residues" evidence="12">
    <location>
        <begin position="1269"/>
        <end position="1278"/>
    </location>
</feature>
<evidence type="ECO:0000256" key="10">
    <source>
        <dbReference type="PROSITE-ProRule" id="PRU00782"/>
    </source>
</evidence>
<dbReference type="CDD" id="cd15760">
    <property type="entry name" value="FYVE_scVPS27p_like"/>
    <property type="match status" value="1"/>
</dbReference>
<dbReference type="SMART" id="SM00015">
    <property type="entry name" value="IQ"/>
    <property type="match status" value="4"/>
</dbReference>
<feature type="domain" description="Myosin motor" evidence="14">
    <location>
        <begin position="97"/>
        <end position="885"/>
    </location>
</feature>
<feature type="binding site" evidence="10">
    <location>
        <begin position="194"/>
        <end position="201"/>
    </location>
    <ligand>
        <name>ATP</name>
        <dbReference type="ChEBI" id="CHEBI:30616"/>
    </ligand>
</feature>
<dbReference type="Pfam" id="PF00063">
    <property type="entry name" value="Myosin_head"/>
    <property type="match status" value="1"/>
</dbReference>
<evidence type="ECO:0000256" key="3">
    <source>
        <dbReference type="ARBA" id="ARBA00022771"/>
    </source>
</evidence>
<accession>K3WZ37</accession>
<feature type="region of interest" description="Disordered" evidence="12">
    <location>
        <begin position="40"/>
        <end position="62"/>
    </location>
</feature>
<feature type="coiled-coil region" evidence="11">
    <location>
        <begin position="1030"/>
        <end position="1064"/>
    </location>
</feature>
<dbReference type="GO" id="GO:0008270">
    <property type="term" value="F:zinc ion binding"/>
    <property type="evidence" value="ECO:0007669"/>
    <property type="project" value="UniProtKB-KW"/>
</dbReference>
<dbReference type="InterPro" id="IPR013083">
    <property type="entry name" value="Znf_RING/FYVE/PHD"/>
</dbReference>
<dbReference type="GO" id="GO:0051015">
    <property type="term" value="F:actin filament binding"/>
    <property type="evidence" value="ECO:0007669"/>
    <property type="project" value="TreeGrafter"/>
</dbReference>
<feature type="compositionally biased region" description="Low complexity" evidence="12">
    <location>
        <begin position="1067"/>
        <end position="1084"/>
    </location>
</feature>
<dbReference type="InParanoid" id="K3WZ37"/>
<proteinExistence type="inferred from homology"/>
<dbReference type="Pfam" id="PF01363">
    <property type="entry name" value="FYVE"/>
    <property type="match status" value="1"/>
</dbReference>
<keyword evidence="3 9" id="KW-0863">Zinc-finger</keyword>
<comment type="similarity">
    <text evidence="10">Belongs to the TRAFAC class myosin-kinesin ATPase superfamily. Myosin family.</text>
</comment>
<feature type="compositionally biased region" description="Polar residues" evidence="12">
    <location>
        <begin position="46"/>
        <end position="58"/>
    </location>
</feature>
<evidence type="ECO:0000256" key="9">
    <source>
        <dbReference type="PROSITE-ProRule" id="PRU00091"/>
    </source>
</evidence>
<dbReference type="GO" id="GO:0016459">
    <property type="term" value="C:myosin complex"/>
    <property type="evidence" value="ECO:0007669"/>
    <property type="project" value="UniProtKB-KW"/>
</dbReference>
<dbReference type="Gene3D" id="3.40.850.10">
    <property type="entry name" value="Kinesin motor domain"/>
    <property type="match status" value="1"/>
</dbReference>
<dbReference type="SUPFAM" id="SSF52540">
    <property type="entry name" value="P-loop containing nucleoside triphosphate hydrolases"/>
    <property type="match status" value="1"/>
</dbReference>
<evidence type="ECO:0000256" key="5">
    <source>
        <dbReference type="ARBA" id="ARBA00022840"/>
    </source>
</evidence>
<keyword evidence="11" id="KW-0175">Coiled coil</keyword>
<feature type="compositionally biased region" description="Acidic residues" evidence="12">
    <location>
        <begin position="1364"/>
        <end position="1375"/>
    </location>
</feature>
<dbReference type="PANTHER" id="PTHR13140">
    <property type="entry name" value="MYOSIN"/>
    <property type="match status" value="1"/>
</dbReference>
<dbReference type="SUPFAM" id="SSF57903">
    <property type="entry name" value="FYVE/PHD zinc finger"/>
    <property type="match status" value="1"/>
</dbReference>
<name>K3WZ37_GLOUD</name>
<evidence type="ECO:0000256" key="7">
    <source>
        <dbReference type="ARBA" id="ARBA00023175"/>
    </source>
</evidence>
<evidence type="ECO:0000259" key="14">
    <source>
        <dbReference type="PROSITE" id="PS51456"/>
    </source>
</evidence>
<dbReference type="PROSITE" id="PS50096">
    <property type="entry name" value="IQ"/>
    <property type="match status" value="2"/>
</dbReference>
<dbReference type="GO" id="GO:0016020">
    <property type="term" value="C:membrane"/>
    <property type="evidence" value="ECO:0007669"/>
    <property type="project" value="TreeGrafter"/>
</dbReference>
<evidence type="ECO:0000313" key="15">
    <source>
        <dbReference type="EnsemblProtists" id="PYU1_T010236"/>
    </source>
</evidence>
<feature type="region of interest" description="Disordered" evidence="12">
    <location>
        <begin position="1247"/>
        <end position="1315"/>
    </location>
</feature>
<reference evidence="16" key="1">
    <citation type="journal article" date="2010" name="Genome Biol.">
        <title>Genome sequence of the necrotrophic plant pathogen Pythium ultimum reveals original pathogenicity mechanisms and effector repertoire.</title>
        <authorList>
            <person name="Levesque C.A."/>
            <person name="Brouwer H."/>
            <person name="Cano L."/>
            <person name="Hamilton J.P."/>
            <person name="Holt C."/>
            <person name="Huitema E."/>
            <person name="Raffaele S."/>
            <person name="Robideau G.P."/>
            <person name="Thines M."/>
            <person name="Win J."/>
            <person name="Zerillo M.M."/>
            <person name="Beakes G.W."/>
            <person name="Boore J.L."/>
            <person name="Busam D."/>
            <person name="Dumas B."/>
            <person name="Ferriera S."/>
            <person name="Fuerstenberg S.I."/>
            <person name="Gachon C.M."/>
            <person name="Gaulin E."/>
            <person name="Govers F."/>
            <person name="Grenville-Briggs L."/>
            <person name="Horner N."/>
            <person name="Hostetler J."/>
            <person name="Jiang R.H."/>
            <person name="Johnson J."/>
            <person name="Krajaejun T."/>
            <person name="Lin H."/>
            <person name="Meijer H.J."/>
            <person name="Moore B."/>
            <person name="Morris P."/>
            <person name="Phuntmart V."/>
            <person name="Puiu D."/>
            <person name="Shetty J."/>
            <person name="Stajich J.E."/>
            <person name="Tripathy S."/>
            <person name="Wawra S."/>
            <person name="van West P."/>
            <person name="Whitty B.R."/>
            <person name="Coutinho P.M."/>
            <person name="Henrissat B."/>
            <person name="Martin F."/>
            <person name="Thomas P.D."/>
            <person name="Tyler B.M."/>
            <person name="De Vries R.P."/>
            <person name="Kamoun S."/>
            <person name="Yandell M."/>
            <person name="Tisserat N."/>
            <person name="Buell C.R."/>
        </authorList>
    </citation>
    <scope>NUCLEOTIDE SEQUENCE</scope>
    <source>
        <strain evidence="16">DAOM:BR144</strain>
    </source>
</reference>
<dbReference type="SMART" id="SM00064">
    <property type="entry name" value="FYVE"/>
    <property type="match status" value="1"/>
</dbReference>
<evidence type="ECO:0000256" key="1">
    <source>
        <dbReference type="ARBA" id="ARBA00022723"/>
    </source>
</evidence>
<keyword evidence="8 10" id="KW-0009">Actin-binding</keyword>
<dbReference type="SMART" id="SM00242">
    <property type="entry name" value="MYSc"/>
    <property type="match status" value="1"/>
</dbReference>
<keyword evidence="7 10" id="KW-0505">Motor protein</keyword>
<dbReference type="InterPro" id="IPR011011">
    <property type="entry name" value="Znf_FYVE_PHD"/>
</dbReference>
<dbReference type="PROSITE" id="PS50178">
    <property type="entry name" value="ZF_FYVE"/>
    <property type="match status" value="1"/>
</dbReference>
<evidence type="ECO:0000256" key="4">
    <source>
        <dbReference type="ARBA" id="ARBA00022833"/>
    </source>
</evidence>
<protein>
    <recommendedName>
        <fullName evidence="17">FYVE-type domain-containing protein</fullName>
    </recommendedName>
</protein>